<dbReference type="InParanoid" id="K1W4N4"/>
<dbReference type="HOGENOM" id="CLU_1200549_0_0_1"/>
<comment type="caution">
    <text evidence="2">The sequence shown here is derived from an EMBL/GenBank/DDBJ whole genome shotgun (WGS) entry which is preliminary data.</text>
</comment>
<protein>
    <submittedName>
        <fullName evidence="2">Uncharacterized protein</fullName>
    </submittedName>
</protein>
<sequence>MSEKADDPTPSKPSDIGLADEPEPPIPPTSAASSGPSTSNPSQPAPSTSTASAAADVPEPEVEEETTPTATNPAPPSVEVEQVDITEDPEDTVSGNGQQVKASFRSASWKSVTPEFTAPLPFQSMIIIEEFDVEGAQWSGKAWQMVTTCSLIPLSAKNGELASREAGTLDLPLTPAATRMLANARSTATDPTSWFYSGELVFQGTIRGRKGKCIFRSTGSVSTADGLDGTLELIPETASDELAGLRATSTCKEKEVAPHLPIRYTLTLV</sequence>
<evidence type="ECO:0000256" key="1">
    <source>
        <dbReference type="SAM" id="MobiDB-lite"/>
    </source>
</evidence>
<name>K1W4N4_TRIAC</name>
<evidence type="ECO:0000313" key="3">
    <source>
        <dbReference type="Proteomes" id="UP000006757"/>
    </source>
</evidence>
<organism evidence="2 3">
    <name type="scientific">Trichosporon asahii var. asahii (strain CBS 8904)</name>
    <name type="common">Yeast</name>
    <dbReference type="NCBI Taxonomy" id="1220162"/>
    <lineage>
        <taxon>Eukaryota</taxon>
        <taxon>Fungi</taxon>
        <taxon>Dikarya</taxon>
        <taxon>Basidiomycota</taxon>
        <taxon>Agaricomycotina</taxon>
        <taxon>Tremellomycetes</taxon>
        <taxon>Trichosporonales</taxon>
        <taxon>Trichosporonaceae</taxon>
        <taxon>Trichosporon</taxon>
    </lineage>
</organism>
<dbReference type="Gene3D" id="2.40.350.10">
    <property type="entry name" value="SO1590-like"/>
    <property type="match status" value="1"/>
</dbReference>
<feature type="compositionally biased region" description="Low complexity" evidence="1">
    <location>
        <begin position="29"/>
        <end position="57"/>
    </location>
</feature>
<dbReference type="Proteomes" id="UP000006757">
    <property type="component" value="Unassembled WGS sequence"/>
</dbReference>
<dbReference type="InterPro" id="IPR023159">
    <property type="entry name" value="SO1590-like_sf"/>
</dbReference>
<evidence type="ECO:0000313" key="2">
    <source>
        <dbReference type="EMBL" id="EKD03833.1"/>
    </source>
</evidence>
<gene>
    <name evidence="2" type="ORF">A1Q2_01846</name>
</gene>
<dbReference type="SUPFAM" id="SSF159238">
    <property type="entry name" value="SO1590-like"/>
    <property type="match status" value="1"/>
</dbReference>
<feature type="region of interest" description="Disordered" evidence="1">
    <location>
        <begin position="1"/>
        <end position="77"/>
    </location>
</feature>
<dbReference type="AlphaFoldDB" id="K1W4N4"/>
<accession>K1W4N4</accession>
<proteinExistence type="predicted"/>
<dbReference type="EMBL" id="AMBO01000240">
    <property type="protein sequence ID" value="EKD03833.1"/>
    <property type="molecule type" value="Genomic_DNA"/>
</dbReference>
<reference evidence="2 3" key="1">
    <citation type="journal article" date="2012" name="Eukaryot. Cell">
        <title>Genome sequence of the Trichosporon asahii environmental strain CBS 8904.</title>
        <authorList>
            <person name="Yang R.Y."/>
            <person name="Li H.T."/>
            <person name="Zhu H."/>
            <person name="Zhou G.P."/>
            <person name="Wang M."/>
            <person name="Wang L."/>
        </authorList>
    </citation>
    <scope>NUCLEOTIDE SEQUENCE [LARGE SCALE GENOMIC DNA]</scope>
    <source>
        <strain evidence="2 3">CBS 8904</strain>
    </source>
</reference>
<keyword evidence="3" id="KW-1185">Reference proteome</keyword>